<dbReference type="PANTHER" id="PTHR45875:SF1">
    <property type="entry name" value="METHYLTRANSFERASE N6AMT1"/>
    <property type="match status" value="1"/>
</dbReference>
<reference evidence="7" key="2">
    <citation type="journal article" date="2022" name="Elife">
        <title>Obligate sexual reproduction of a homothallic fungus closely related to the Cryptococcus pathogenic species complex.</title>
        <authorList>
            <person name="Passer A.R."/>
            <person name="Clancey S.A."/>
            <person name="Shea T."/>
            <person name="David-Palma M."/>
            <person name="Averette A.F."/>
            <person name="Boekhout T."/>
            <person name="Porcel B.M."/>
            <person name="Nowrousian M."/>
            <person name="Cuomo C.A."/>
            <person name="Sun S."/>
            <person name="Heitman J."/>
            <person name="Coelho M.A."/>
        </authorList>
    </citation>
    <scope>NUCLEOTIDE SEQUENCE</scope>
    <source>
        <strain evidence="7">CBS 7841</strain>
    </source>
</reference>
<reference evidence="7" key="1">
    <citation type="submission" date="2016-06" db="EMBL/GenBank/DDBJ databases">
        <authorList>
            <person name="Cuomo C."/>
            <person name="Litvintseva A."/>
            <person name="Heitman J."/>
            <person name="Chen Y."/>
            <person name="Sun S."/>
            <person name="Springer D."/>
            <person name="Dromer F."/>
            <person name="Young S."/>
            <person name="Zeng Q."/>
            <person name="Chapman S."/>
            <person name="Gujja S."/>
            <person name="Saif S."/>
            <person name="Birren B."/>
        </authorList>
    </citation>
    <scope>NUCLEOTIDE SEQUENCE</scope>
    <source>
        <strain evidence="7">CBS 7841</strain>
    </source>
</reference>
<dbReference type="Gene3D" id="3.40.50.150">
    <property type="entry name" value="Vaccinia Virus protein VP39"/>
    <property type="match status" value="1"/>
</dbReference>
<dbReference type="GO" id="GO:0005634">
    <property type="term" value="C:nucleus"/>
    <property type="evidence" value="ECO:0007669"/>
    <property type="project" value="UniProtKB-SubCell"/>
</dbReference>
<dbReference type="RefSeq" id="XP_066066659.1">
    <property type="nucleotide sequence ID" value="XM_066210562.1"/>
</dbReference>
<sequence>MIPTPIISHLTEKDYENVYEPAEDSFILLDALEADVEELRSLKPSICLEIGSGSGIVSAFLTNLLGNGNSYNISTDINLYACSTTSRTGTANQLILDPVACDLVLPFLPRLAKKIDVLIFNPPYVPTDSHELKSTQGKRDISGAWAGGLDGMDVTNRVLSLLPQLLSFNGCMYLVAIQENNIPEISSMMLSLGLQTKEILRRRAGREHLLVLRIAKPRQESAA</sequence>
<organism evidence="7 8">
    <name type="scientific">Cryptococcus depauperatus CBS 7841</name>
    <dbReference type="NCBI Taxonomy" id="1295531"/>
    <lineage>
        <taxon>Eukaryota</taxon>
        <taxon>Fungi</taxon>
        <taxon>Dikarya</taxon>
        <taxon>Basidiomycota</taxon>
        <taxon>Agaricomycotina</taxon>
        <taxon>Tremellomycetes</taxon>
        <taxon>Tremellales</taxon>
        <taxon>Cryptococcaceae</taxon>
        <taxon>Cryptococcus</taxon>
    </lineage>
</organism>
<keyword evidence="5" id="KW-0949">S-adenosyl-L-methionine</keyword>
<keyword evidence="6" id="KW-0539">Nucleus</keyword>
<keyword evidence="3" id="KW-0489">Methyltransferase</keyword>
<dbReference type="SUPFAM" id="SSF53335">
    <property type="entry name" value="S-adenosyl-L-methionine-dependent methyltransferases"/>
    <property type="match status" value="1"/>
</dbReference>
<dbReference type="GO" id="GO:0032259">
    <property type="term" value="P:methylation"/>
    <property type="evidence" value="ECO:0007669"/>
    <property type="project" value="UniProtKB-KW"/>
</dbReference>
<evidence type="ECO:0008006" key="9">
    <source>
        <dbReference type="Google" id="ProtNLM"/>
    </source>
</evidence>
<dbReference type="GeneID" id="91085331"/>
<protein>
    <recommendedName>
        <fullName evidence="9">Methylase</fullName>
    </recommendedName>
</protein>
<comment type="similarity">
    <text evidence="2">Belongs to the eukaryotic/archaeal PrmC-related family.</text>
</comment>
<dbReference type="GO" id="GO:0008757">
    <property type="term" value="F:S-adenosylmethionine-dependent methyltransferase activity"/>
    <property type="evidence" value="ECO:0007669"/>
    <property type="project" value="TreeGrafter"/>
</dbReference>
<dbReference type="GO" id="GO:0003676">
    <property type="term" value="F:nucleic acid binding"/>
    <property type="evidence" value="ECO:0007669"/>
    <property type="project" value="InterPro"/>
</dbReference>
<dbReference type="FunFam" id="3.40.50.150:FF:000077">
    <property type="entry name" value="HemK methyltransferase family member 2"/>
    <property type="match status" value="1"/>
</dbReference>
<evidence type="ECO:0000256" key="3">
    <source>
        <dbReference type="ARBA" id="ARBA00022603"/>
    </source>
</evidence>
<dbReference type="PROSITE" id="PS00092">
    <property type="entry name" value="N6_MTASE"/>
    <property type="match status" value="1"/>
</dbReference>
<accession>A0AAJ8JPC5</accession>
<dbReference type="GO" id="GO:0035657">
    <property type="term" value="C:eRF1 methyltransferase complex"/>
    <property type="evidence" value="ECO:0007669"/>
    <property type="project" value="TreeGrafter"/>
</dbReference>
<evidence type="ECO:0000256" key="2">
    <source>
        <dbReference type="ARBA" id="ARBA00006149"/>
    </source>
</evidence>
<evidence type="ECO:0000313" key="7">
    <source>
        <dbReference type="EMBL" id="WVN85959.1"/>
    </source>
</evidence>
<reference evidence="7" key="3">
    <citation type="submission" date="2024-01" db="EMBL/GenBank/DDBJ databases">
        <authorList>
            <person name="Coelho M.A."/>
            <person name="David-Palma M."/>
            <person name="Shea T."/>
            <person name="Sun S."/>
            <person name="Cuomo C.A."/>
            <person name="Heitman J."/>
        </authorList>
    </citation>
    <scope>NUCLEOTIDE SEQUENCE</scope>
    <source>
        <strain evidence="7">CBS 7841</strain>
    </source>
</reference>
<keyword evidence="4" id="KW-0808">Transferase</keyword>
<comment type="subcellular location">
    <subcellularLocation>
        <location evidence="1">Nucleus</location>
    </subcellularLocation>
</comment>
<dbReference type="InterPro" id="IPR002052">
    <property type="entry name" value="DNA_methylase_N6_adenine_CS"/>
</dbReference>
<dbReference type="EMBL" id="CP143784">
    <property type="protein sequence ID" value="WVN85959.1"/>
    <property type="molecule type" value="Genomic_DNA"/>
</dbReference>
<evidence type="ECO:0000256" key="4">
    <source>
        <dbReference type="ARBA" id="ARBA00022679"/>
    </source>
</evidence>
<dbReference type="KEGG" id="cdep:91085331"/>
<dbReference type="AlphaFoldDB" id="A0AAJ8JPC5"/>
<dbReference type="InterPro" id="IPR052190">
    <property type="entry name" value="Euk-Arch_PrmC-MTase"/>
</dbReference>
<dbReference type="InterPro" id="IPR029063">
    <property type="entry name" value="SAM-dependent_MTases_sf"/>
</dbReference>
<dbReference type="Proteomes" id="UP000094043">
    <property type="component" value="Chromosome 1"/>
</dbReference>
<gene>
    <name evidence="7" type="ORF">L203_101117</name>
</gene>
<keyword evidence="8" id="KW-1185">Reference proteome</keyword>
<dbReference type="PANTHER" id="PTHR45875">
    <property type="entry name" value="METHYLTRANSFERASE N6AMT1"/>
    <property type="match status" value="1"/>
</dbReference>
<name>A0AAJ8JPC5_9TREE</name>
<evidence type="ECO:0000256" key="1">
    <source>
        <dbReference type="ARBA" id="ARBA00004123"/>
    </source>
</evidence>
<evidence type="ECO:0000313" key="8">
    <source>
        <dbReference type="Proteomes" id="UP000094043"/>
    </source>
</evidence>
<proteinExistence type="inferred from homology"/>
<evidence type="ECO:0000256" key="5">
    <source>
        <dbReference type="ARBA" id="ARBA00022691"/>
    </source>
</evidence>
<evidence type="ECO:0000256" key="6">
    <source>
        <dbReference type="ARBA" id="ARBA00023242"/>
    </source>
</evidence>
<dbReference type="GO" id="GO:0008276">
    <property type="term" value="F:protein methyltransferase activity"/>
    <property type="evidence" value="ECO:0007669"/>
    <property type="project" value="TreeGrafter"/>
</dbReference>